<name>A0A4Z2F111_9TELE</name>
<proteinExistence type="predicted"/>
<accession>A0A4Z2F111</accession>
<protein>
    <submittedName>
        <fullName evidence="1">Uncharacterized protein</fullName>
    </submittedName>
</protein>
<organism evidence="1 2">
    <name type="scientific">Liparis tanakae</name>
    <name type="common">Tanaka's snailfish</name>
    <dbReference type="NCBI Taxonomy" id="230148"/>
    <lineage>
        <taxon>Eukaryota</taxon>
        <taxon>Metazoa</taxon>
        <taxon>Chordata</taxon>
        <taxon>Craniata</taxon>
        <taxon>Vertebrata</taxon>
        <taxon>Euteleostomi</taxon>
        <taxon>Actinopterygii</taxon>
        <taxon>Neopterygii</taxon>
        <taxon>Teleostei</taxon>
        <taxon>Neoteleostei</taxon>
        <taxon>Acanthomorphata</taxon>
        <taxon>Eupercaria</taxon>
        <taxon>Perciformes</taxon>
        <taxon>Cottioidei</taxon>
        <taxon>Cottales</taxon>
        <taxon>Liparidae</taxon>
        <taxon>Liparis</taxon>
    </lineage>
</organism>
<keyword evidence="2" id="KW-1185">Reference proteome</keyword>
<gene>
    <name evidence="1" type="ORF">EYF80_055118</name>
</gene>
<evidence type="ECO:0000313" key="1">
    <source>
        <dbReference type="EMBL" id="TNN34718.1"/>
    </source>
</evidence>
<sequence>MVYRCGERTLLDPTSVNIRTHGVALHLEARVGVQEASGTREEEGGILTVVFIGPANLSQPDDTALGVL</sequence>
<dbReference type="EMBL" id="SRLO01001905">
    <property type="protein sequence ID" value="TNN34718.1"/>
    <property type="molecule type" value="Genomic_DNA"/>
</dbReference>
<comment type="caution">
    <text evidence="1">The sequence shown here is derived from an EMBL/GenBank/DDBJ whole genome shotgun (WGS) entry which is preliminary data.</text>
</comment>
<reference evidence="1 2" key="1">
    <citation type="submission" date="2019-03" db="EMBL/GenBank/DDBJ databases">
        <title>First draft genome of Liparis tanakae, snailfish: a comprehensive survey of snailfish specific genes.</title>
        <authorList>
            <person name="Kim W."/>
            <person name="Song I."/>
            <person name="Jeong J.-H."/>
            <person name="Kim D."/>
            <person name="Kim S."/>
            <person name="Ryu S."/>
            <person name="Song J.Y."/>
            <person name="Lee S.K."/>
        </authorList>
    </citation>
    <scope>NUCLEOTIDE SEQUENCE [LARGE SCALE GENOMIC DNA]</scope>
    <source>
        <tissue evidence="1">Muscle</tissue>
    </source>
</reference>
<dbReference type="Proteomes" id="UP000314294">
    <property type="component" value="Unassembled WGS sequence"/>
</dbReference>
<evidence type="ECO:0000313" key="2">
    <source>
        <dbReference type="Proteomes" id="UP000314294"/>
    </source>
</evidence>
<dbReference type="AlphaFoldDB" id="A0A4Z2F111"/>